<organism evidence="1 2">
    <name type="scientific">Gelidibacter gilvus</name>
    <dbReference type="NCBI Taxonomy" id="59602"/>
    <lineage>
        <taxon>Bacteria</taxon>
        <taxon>Pseudomonadati</taxon>
        <taxon>Bacteroidota</taxon>
        <taxon>Flavobacteriia</taxon>
        <taxon>Flavobacteriales</taxon>
        <taxon>Flavobacteriaceae</taxon>
        <taxon>Gelidibacter</taxon>
    </lineage>
</organism>
<protein>
    <submittedName>
        <fullName evidence="1">Uncharacterized protein</fullName>
    </submittedName>
</protein>
<evidence type="ECO:0000313" key="2">
    <source>
        <dbReference type="Proteomes" id="UP000289792"/>
    </source>
</evidence>
<name>A0A4Q0XJD8_9FLAO</name>
<sequence length="129" mass="14458">MKAKKLILIFIVFGVVGFGVGKTVKTFEKNHDLTDQIQTVLEEHCNCESIARTTYSHGIQYNKDDGFTSSNVAYQLTNCDYANFDAEVARIDGLLKAKVIRFESIDLMTLDFISESGKRKITIANGKIK</sequence>
<dbReference type="OrthoDB" id="1164154at2"/>
<evidence type="ECO:0000313" key="1">
    <source>
        <dbReference type="EMBL" id="RXJ52262.1"/>
    </source>
</evidence>
<proteinExistence type="predicted"/>
<reference evidence="1 2" key="1">
    <citation type="submission" date="2019-01" db="EMBL/GenBank/DDBJ databases">
        <title>Genome sequence of the Antarctic species Gelidibacter gilvus ACAM 158(T).</title>
        <authorList>
            <person name="Bowman J.P."/>
        </authorList>
    </citation>
    <scope>NUCLEOTIDE SEQUENCE [LARGE SCALE GENOMIC DNA]</scope>
    <source>
        <strain evidence="1 2">IC158</strain>
    </source>
</reference>
<dbReference type="AlphaFoldDB" id="A0A4Q0XJD8"/>
<gene>
    <name evidence="1" type="ORF">ESZ48_00750</name>
</gene>
<dbReference type="Proteomes" id="UP000289792">
    <property type="component" value="Unassembled WGS sequence"/>
</dbReference>
<keyword evidence="2" id="KW-1185">Reference proteome</keyword>
<accession>A0A4Q0XJD8</accession>
<dbReference type="EMBL" id="SDDZ01000001">
    <property type="protein sequence ID" value="RXJ52262.1"/>
    <property type="molecule type" value="Genomic_DNA"/>
</dbReference>
<comment type="caution">
    <text evidence="1">The sequence shown here is derived from an EMBL/GenBank/DDBJ whole genome shotgun (WGS) entry which is preliminary data.</text>
</comment>
<dbReference type="RefSeq" id="WP_129015399.1">
    <property type="nucleotide sequence ID" value="NZ_SDDZ01000001.1"/>
</dbReference>